<reference evidence="6 7" key="1">
    <citation type="submission" date="2018-05" db="EMBL/GenBank/DDBJ databases">
        <title>Genomic Encyclopedia of Type Strains, Phase IV (KMG-IV): sequencing the most valuable type-strain genomes for metagenomic binning, comparative biology and taxonomic classification.</title>
        <authorList>
            <person name="Goeker M."/>
        </authorList>
    </citation>
    <scope>NUCLEOTIDE SEQUENCE [LARGE SCALE GENOMIC DNA]</scope>
    <source>
        <strain evidence="6 7">DSM 44717</strain>
    </source>
</reference>
<dbReference type="Pfam" id="PF13193">
    <property type="entry name" value="AMP-binding_C"/>
    <property type="match status" value="1"/>
</dbReference>
<dbReference type="FunFam" id="3.30.300.30:FF:000008">
    <property type="entry name" value="2,3-dihydroxybenzoate-AMP ligase"/>
    <property type="match status" value="1"/>
</dbReference>
<dbReference type="RefSeq" id="WP_110036226.1">
    <property type="nucleotide sequence ID" value="NZ_QGTL01000002.1"/>
</dbReference>
<comment type="caution">
    <text evidence="6">The sequence shown here is derived from an EMBL/GenBank/DDBJ whole genome shotgun (WGS) entry which is preliminary data.</text>
</comment>
<organism evidence="6 7">
    <name type="scientific">Nocardia neocaledoniensis</name>
    <dbReference type="NCBI Taxonomy" id="236511"/>
    <lineage>
        <taxon>Bacteria</taxon>
        <taxon>Bacillati</taxon>
        <taxon>Actinomycetota</taxon>
        <taxon>Actinomycetes</taxon>
        <taxon>Mycobacteriales</taxon>
        <taxon>Nocardiaceae</taxon>
        <taxon>Nocardia</taxon>
    </lineage>
</organism>
<dbReference type="PANTHER" id="PTHR43201">
    <property type="entry name" value="ACYL-COA SYNTHETASE"/>
    <property type="match status" value="1"/>
</dbReference>
<evidence type="ECO:0000313" key="6">
    <source>
        <dbReference type="EMBL" id="PWV79021.1"/>
    </source>
</evidence>
<dbReference type="Proteomes" id="UP000246410">
    <property type="component" value="Unassembled WGS sequence"/>
</dbReference>
<evidence type="ECO:0000259" key="5">
    <source>
        <dbReference type="Pfam" id="PF13193"/>
    </source>
</evidence>
<accession>A0A317NUR4</accession>
<dbReference type="InterPro" id="IPR045851">
    <property type="entry name" value="AMP-bd_C_sf"/>
</dbReference>
<keyword evidence="2" id="KW-0436">Ligase</keyword>
<dbReference type="InterPro" id="IPR020845">
    <property type="entry name" value="AMP-binding_CS"/>
</dbReference>
<evidence type="ECO:0000259" key="4">
    <source>
        <dbReference type="Pfam" id="PF00501"/>
    </source>
</evidence>
<dbReference type="EMBL" id="QGTL01000002">
    <property type="protein sequence ID" value="PWV79021.1"/>
    <property type="molecule type" value="Genomic_DNA"/>
</dbReference>
<dbReference type="InterPro" id="IPR025110">
    <property type="entry name" value="AMP-bd_C"/>
</dbReference>
<comment type="similarity">
    <text evidence="1">Belongs to the ATP-dependent AMP-binding enzyme family.</text>
</comment>
<dbReference type="Gene3D" id="3.40.50.12780">
    <property type="entry name" value="N-terminal domain of ligase-like"/>
    <property type="match status" value="1"/>
</dbReference>
<name>A0A317NUR4_9NOCA</name>
<feature type="domain" description="AMP-binding enzyme C-terminal" evidence="5">
    <location>
        <begin position="470"/>
        <end position="543"/>
    </location>
</feature>
<dbReference type="PROSITE" id="PS00455">
    <property type="entry name" value="AMP_BINDING"/>
    <property type="match status" value="1"/>
</dbReference>
<dbReference type="InterPro" id="IPR000873">
    <property type="entry name" value="AMP-dep_synth/lig_dom"/>
</dbReference>
<protein>
    <submittedName>
        <fullName evidence="6">Fatty-acyl-CoA synthase</fullName>
    </submittedName>
</protein>
<gene>
    <name evidence="6" type="ORF">DFR69_10279</name>
</gene>
<dbReference type="GO" id="GO:0006631">
    <property type="term" value="P:fatty acid metabolic process"/>
    <property type="evidence" value="ECO:0007669"/>
    <property type="project" value="TreeGrafter"/>
</dbReference>
<feature type="domain" description="AMP-dependent synthetase/ligase" evidence="4">
    <location>
        <begin position="53"/>
        <end position="422"/>
    </location>
</feature>
<dbReference type="SUPFAM" id="SSF56801">
    <property type="entry name" value="Acetyl-CoA synthetase-like"/>
    <property type="match status" value="1"/>
</dbReference>
<dbReference type="InterPro" id="IPR042099">
    <property type="entry name" value="ANL_N_sf"/>
</dbReference>
<dbReference type="GO" id="GO:0031956">
    <property type="term" value="F:medium-chain fatty acid-CoA ligase activity"/>
    <property type="evidence" value="ECO:0007669"/>
    <property type="project" value="TreeGrafter"/>
</dbReference>
<keyword evidence="7" id="KW-1185">Reference proteome</keyword>
<evidence type="ECO:0000256" key="3">
    <source>
        <dbReference type="SAM" id="MobiDB-lite"/>
    </source>
</evidence>
<proteinExistence type="inferred from homology"/>
<evidence type="ECO:0000256" key="2">
    <source>
        <dbReference type="ARBA" id="ARBA00022598"/>
    </source>
</evidence>
<dbReference type="AlphaFoldDB" id="A0A317NUR4"/>
<dbReference type="PANTHER" id="PTHR43201:SF5">
    <property type="entry name" value="MEDIUM-CHAIN ACYL-COA LIGASE ACSF2, MITOCHONDRIAL"/>
    <property type="match status" value="1"/>
</dbReference>
<sequence length="553" mass="58186">MLSGRRWVRAAGTSLRQLTVMQRAGLIDLRRPDELVRTARTMRSLGPIAGGIRTSARRAPERIALIDGTVRVSYGELDRHTDAIAARWYAEGLRARDTIGVLAPDGLALVETIAAAAKLGSRLVLLNTGFGAAQLRDVLAREQVGALVLDPGLAVLATDLPAGITLLDPSPSPPTDSTLSDSRTATDPARGDHKHAIGLGRFAASGARLPDPVRQGGFVLLTGGTTGTPKGAPRRVESPLAGAQFVDRVPLRRGQTVLLCAPLFHGTALSQFILALNLGSTVVLHGKFDAARALAQLAEHHAEMIVLVPTMLRRILDLGPGVLTAADTSALRIVFTAGAALPSALGTRAIETFGPVLYNFYGCTETGTATIATPADWLAAPGTVGRAPVGITVALFDGDTPVIEPERIGTVHVGNSIAFQGYSGGGSKQVRGGLMSTGDLGHFDSGGRLFIDGRDDDMIVSGGENVFPGEVEDLLYRHPAVTEAAVIGVPDEEFGQRLAAFVVRAADLDADAVRTYVKAHLARFKAPRDVVFVDELPRTPTGKIDRRGLAALR</sequence>
<feature type="compositionally biased region" description="Low complexity" evidence="3">
    <location>
        <begin position="165"/>
        <end position="182"/>
    </location>
</feature>
<dbReference type="Gene3D" id="3.30.300.30">
    <property type="match status" value="1"/>
</dbReference>
<evidence type="ECO:0000313" key="7">
    <source>
        <dbReference type="Proteomes" id="UP000246410"/>
    </source>
</evidence>
<dbReference type="CDD" id="cd04433">
    <property type="entry name" value="AFD_class_I"/>
    <property type="match status" value="1"/>
</dbReference>
<evidence type="ECO:0000256" key="1">
    <source>
        <dbReference type="ARBA" id="ARBA00006432"/>
    </source>
</evidence>
<feature type="region of interest" description="Disordered" evidence="3">
    <location>
        <begin position="165"/>
        <end position="192"/>
    </location>
</feature>
<dbReference type="Pfam" id="PF00501">
    <property type="entry name" value="AMP-binding"/>
    <property type="match status" value="1"/>
</dbReference>